<feature type="compositionally biased region" description="Basic and acidic residues" evidence="1">
    <location>
        <begin position="73"/>
        <end position="83"/>
    </location>
</feature>
<comment type="caution">
    <text evidence="2">The sequence shown here is derived from an EMBL/GenBank/DDBJ whole genome shotgun (WGS) entry which is preliminary data.</text>
</comment>
<name>A0ABD1WSB8_9LAMI</name>
<evidence type="ECO:0000313" key="2">
    <source>
        <dbReference type="EMBL" id="KAL2552597.1"/>
    </source>
</evidence>
<evidence type="ECO:0000313" key="3">
    <source>
        <dbReference type="Proteomes" id="UP001604277"/>
    </source>
</evidence>
<dbReference type="EMBL" id="JBFOLJ010000002">
    <property type="protein sequence ID" value="KAL2552597.1"/>
    <property type="molecule type" value="Genomic_DNA"/>
</dbReference>
<sequence length="132" mass="14619">MDRHWCNRLIWPRSSHLFLGVGIVSSNQLPKKNPTFDATPKVIQTKMSLKAKNPQPAKGVVIKEPSPNSGRPTVEEVVGKGEETTQLGSSSGERRLSSNSSARPAKKQKTSFTSDPHWLNCSGTTRRVRRLL</sequence>
<protein>
    <submittedName>
        <fullName evidence="2">Uncharacterized protein</fullName>
    </submittedName>
</protein>
<keyword evidence="3" id="KW-1185">Reference proteome</keyword>
<dbReference type="AlphaFoldDB" id="A0ABD1WSB8"/>
<reference evidence="3" key="1">
    <citation type="submission" date="2024-07" db="EMBL/GenBank/DDBJ databases">
        <title>Two chromosome-level genome assemblies of Korean endemic species Abeliophyllum distichum and Forsythia ovata (Oleaceae).</title>
        <authorList>
            <person name="Jang H."/>
        </authorList>
    </citation>
    <scope>NUCLEOTIDE SEQUENCE [LARGE SCALE GENOMIC DNA]</scope>
</reference>
<feature type="region of interest" description="Disordered" evidence="1">
    <location>
        <begin position="48"/>
        <end position="118"/>
    </location>
</feature>
<proteinExistence type="predicted"/>
<dbReference type="Proteomes" id="UP001604277">
    <property type="component" value="Unassembled WGS sequence"/>
</dbReference>
<evidence type="ECO:0000256" key="1">
    <source>
        <dbReference type="SAM" id="MobiDB-lite"/>
    </source>
</evidence>
<accession>A0ABD1WSB8</accession>
<gene>
    <name evidence="2" type="ORF">Fot_06216</name>
</gene>
<organism evidence="2 3">
    <name type="scientific">Forsythia ovata</name>
    <dbReference type="NCBI Taxonomy" id="205694"/>
    <lineage>
        <taxon>Eukaryota</taxon>
        <taxon>Viridiplantae</taxon>
        <taxon>Streptophyta</taxon>
        <taxon>Embryophyta</taxon>
        <taxon>Tracheophyta</taxon>
        <taxon>Spermatophyta</taxon>
        <taxon>Magnoliopsida</taxon>
        <taxon>eudicotyledons</taxon>
        <taxon>Gunneridae</taxon>
        <taxon>Pentapetalae</taxon>
        <taxon>asterids</taxon>
        <taxon>lamiids</taxon>
        <taxon>Lamiales</taxon>
        <taxon>Oleaceae</taxon>
        <taxon>Forsythieae</taxon>
        <taxon>Forsythia</taxon>
    </lineage>
</organism>
<feature type="compositionally biased region" description="Low complexity" evidence="1">
    <location>
        <begin position="84"/>
        <end position="101"/>
    </location>
</feature>